<dbReference type="InterPro" id="IPR000182">
    <property type="entry name" value="GNAT_dom"/>
</dbReference>
<dbReference type="PROSITE" id="PS51186">
    <property type="entry name" value="GNAT"/>
    <property type="match status" value="1"/>
</dbReference>
<dbReference type="Proteomes" id="UP000215005">
    <property type="component" value="Chromosome"/>
</dbReference>
<keyword evidence="6" id="KW-1185">Reference proteome</keyword>
<evidence type="ECO:0000259" key="4">
    <source>
        <dbReference type="PROSITE" id="PS51186"/>
    </source>
</evidence>
<proteinExistence type="inferred from homology"/>
<name>A0A223S3R8_9ACTN</name>
<evidence type="ECO:0000256" key="1">
    <source>
        <dbReference type="ARBA" id="ARBA00008694"/>
    </source>
</evidence>
<comment type="similarity">
    <text evidence="1">Belongs to the acetyltransferase family.</text>
</comment>
<keyword evidence="3" id="KW-0012">Acyltransferase</keyword>
<protein>
    <submittedName>
        <fullName evidence="5">N-acetyltransferase</fullName>
    </submittedName>
</protein>
<reference evidence="5 6" key="1">
    <citation type="submission" date="2017-08" db="EMBL/GenBank/DDBJ databases">
        <title>The complete genome sequence of Nocardiopsis gilva YIM 90087.</title>
        <authorList>
            <person name="Yin M."/>
            <person name="Tang S."/>
        </authorList>
    </citation>
    <scope>NUCLEOTIDE SEQUENCE [LARGE SCALE GENOMIC DNA]</scope>
    <source>
        <strain evidence="5 6">YIM 90087</strain>
    </source>
</reference>
<dbReference type="PANTHER" id="PTHR10545">
    <property type="entry name" value="DIAMINE N-ACETYLTRANSFERASE"/>
    <property type="match status" value="1"/>
</dbReference>
<evidence type="ECO:0000313" key="5">
    <source>
        <dbReference type="EMBL" id="ASU82765.1"/>
    </source>
</evidence>
<dbReference type="KEGG" id="ngv:CDO52_08180"/>
<keyword evidence="2 5" id="KW-0808">Transferase</keyword>
<dbReference type="OrthoDB" id="9805924at2"/>
<dbReference type="CDD" id="cd04301">
    <property type="entry name" value="NAT_SF"/>
    <property type="match status" value="1"/>
</dbReference>
<dbReference type="RefSeq" id="WP_017617312.1">
    <property type="nucleotide sequence ID" value="NZ_ANBG01000067.1"/>
</dbReference>
<evidence type="ECO:0000256" key="2">
    <source>
        <dbReference type="ARBA" id="ARBA00022679"/>
    </source>
</evidence>
<gene>
    <name evidence="5" type="ORF">CDO52_08180</name>
</gene>
<evidence type="ECO:0000313" key="6">
    <source>
        <dbReference type="Proteomes" id="UP000215005"/>
    </source>
</evidence>
<dbReference type="AlphaFoldDB" id="A0A223S3R8"/>
<dbReference type="FunFam" id="3.40.630.30:FF:000064">
    <property type="entry name" value="GNAT family acetyltransferase"/>
    <property type="match status" value="1"/>
</dbReference>
<accession>A0A223S3R8</accession>
<dbReference type="InterPro" id="IPR016181">
    <property type="entry name" value="Acyl_CoA_acyltransferase"/>
</dbReference>
<dbReference type="SUPFAM" id="SSF55729">
    <property type="entry name" value="Acyl-CoA N-acyltransferases (Nat)"/>
    <property type="match status" value="1"/>
</dbReference>
<dbReference type="InterPro" id="IPR051016">
    <property type="entry name" value="Diverse_Substrate_AcTransf"/>
</dbReference>
<dbReference type="GO" id="GO:0008080">
    <property type="term" value="F:N-acetyltransferase activity"/>
    <property type="evidence" value="ECO:0007669"/>
    <property type="project" value="UniProtKB-ARBA"/>
</dbReference>
<dbReference type="EMBL" id="CP022753">
    <property type="protein sequence ID" value="ASU82765.1"/>
    <property type="molecule type" value="Genomic_DNA"/>
</dbReference>
<evidence type="ECO:0000256" key="3">
    <source>
        <dbReference type="ARBA" id="ARBA00023315"/>
    </source>
</evidence>
<dbReference type="Gene3D" id="3.40.630.30">
    <property type="match status" value="1"/>
</dbReference>
<sequence>MIRPARPEDIPTIHRLVRDLAEYEKEPDAAVAAEEDFAHALFGPDAAVFAHIAEHTDADGSVTVAGFALWFRNFSTWTGKHGIYLEDLYVRPEMRGHGYGKALLAELAAICVDRGYTRLEWSVLDWNTPSIDFYKSLGAVPMDEWTVYRLADDSLTALGTR</sequence>
<dbReference type="PANTHER" id="PTHR10545:SF29">
    <property type="entry name" value="GH14572P-RELATED"/>
    <property type="match status" value="1"/>
</dbReference>
<feature type="domain" description="N-acetyltransferase" evidence="4">
    <location>
        <begin position="1"/>
        <end position="158"/>
    </location>
</feature>
<organism evidence="5 6">
    <name type="scientific">Nocardiopsis gilva YIM 90087</name>
    <dbReference type="NCBI Taxonomy" id="1235441"/>
    <lineage>
        <taxon>Bacteria</taxon>
        <taxon>Bacillati</taxon>
        <taxon>Actinomycetota</taxon>
        <taxon>Actinomycetes</taxon>
        <taxon>Streptosporangiales</taxon>
        <taxon>Nocardiopsidaceae</taxon>
        <taxon>Nocardiopsis</taxon>
    </lineage>
</organism>
<dbReference type="Pfam" id="PF00583">
    <property type="entry name" value="Acetyltransf_1"/>
    <property type="match status" value="1"/>
</dbReference>